<dbReference type="GO" id="GO:0006955">
    <property type="term" value="P:immune response"/>
    <property type="evidence" value="ECO:0007669"/>
    <property type="project" value="TreeGrafter"/>
</dbReference>
<dbReference type="GO" id="GO:0007166">
    <property type="term" value="P:cell surface receptor signaling pathway"/>
    <property type="evidence" value="ECO:0007669"/>
    <property type="project" value="TreeGrafter"/>
</dbReference>
<accession>A0A673W105</accession>
<reference evidence="6" key="1">
    <citation type="submission" date="2025-08" db="UniProtKB">
        <authorList>
            <consortium name="Ensembl"/>
        </authorList>
    </citation>
    <scope>IDENTIFICATION</scope>
</reference>
<dbReference type="PANTHER" id="PTHR11481:SF64">
    <property type="entry name" value="FC RECEPTOR-LIKE PROTEIN 4"/>
    <property type="match status" value="1"/>
</dbReference>
<keyword evidence="1 4" id="KW-0732">Signal</keyword>
<dbReference type="PANTHER" id="PTHR11481">
    <property type="entry name" value="IMMUNOGLOBULIN FC RECEPTOR"/>
    <property type="match status" value="1"/>
</dbReference>
<dbReference type="Pfam" id="PF13927">
    <property type="entry name" value="Ig_3"/>
    <property type="match status" value="1"/>
</dbReference>
<feature type="domain" description="Ig-like" evidence="5">
    <location>
        <begin position="107"/>
        <end position="187"/>
    </location>
</feature>
<keyword evidence="3" id="KW-0393">Immunoglobulin domain</keyword>
<dbReference type="SMART" id="SM00409">
    <property type="entry name" value="IG"/>
    <property type="match status" value="3"/>
</dbReference>
<dbReference type="PROSITE" id="PS50835">
    <property type="entry name" value="IG_LIKE"/>
    <property type="match status" value="3"/>
</dbReference>
<dbReference type="InterPro" id="IPR013783">
    <property type="entry name" value="Ig-like_fold"/>
</dbReference>
<dbReference type="Gene3D" id="2.60.40.10">
    <property type="entry name" value="Immunoglobulins"/>
    <property type="match status" value="3"/>
</dbReference>
<sequence>MFCTLSVYWIYFVCVSTALPRASVRISPQGLLYSGETVTLQCDITDYTDWTYYWSRNNQTGSSTHGKTINISLPDQADQYQCWGTREDQPQKSQLSRALSIQLTALPTASVSVSPLGLLYSGETVTLQCVIPDYTDWMYHCYINNQELSSQTSETITISLPDQAGQYKCQGKRTTRPQWSNISSTLSIIVTALPEPTLSVEPNPVFPGETVTLTCSVESDSIWSYQWYKDRTDNVVSQSVRHTITGDTLTISRVTESDQGLYWCQGERRSRPTSSQQSNVITLTVTALPVA</sequence>
<dbReference type="FunFam" id="2.60.40.10:FF:000049">
    <property type="entry name" value="Leukocyte immunoglobulin-like receptor subfamily B member 1"/>
    <property type="match status" value="1"/>
</dbReference>
<dbReference type="InterPro" id="IPR007110">
    <property type="entry name" value="Ig-like_dom"/>
</dbReference>
<dbReference type="Ensembl" id="ENSSTUT00000006334.1">
    <property type="protein sequence ID" value="ENSSTUP00000005964.1"/>
    <property type="gene ID" value="ENSSTUG00000002949.1"/>
</dbReference>
<dbReference type="GeneTree" id="ENSGT00940000162700"/>
<name>A0A673W105_SALTR</name>
<evidence type="ECO:0000313" key="7">
    <source>
        <dbReference type="Proteomes" id="UP000472277"/>
    </source>
</evidence>
<feature type="signal peptide" evidence="4">
    <location>
        <begin position="1"/>
        <end position="18"/>
    </location>
</feature>
<keyword evidence="2" id="KW-1015">Disulfide bond</keyword>
<feature type="chain" id="PRO_5025460561" description="Ig-like domain-containing protein" evidence="4">
    <location>
        <begin position="19"/>
        <end position="291"/>
    </location>
</feature>
<reference evidence="6" key="2">
    <citation type="submission" date="2025-09" db="UniProtKB">
        <authorList>
            <consortium name="Ensembl"/>
        </authorList>
    </citation>
    <scope>IDENTIFICATION</scope>
</reference>
<dbReference type="OMA" id="ACTISGH"/>
<evidence type="ECO:0000313" key="6">
    <source>
        <dbReference type="Ensembl" id="ENSSTUP00000005964.1"/>
    </source>
</evidence>
<organism evidence="6 7">
    <name type="scientific">Salmo trutta</name>
    <name type="common">Brown trout</name>
    <dbReference type="NCBI Taxonomy" id="8032"/>
    <lineage>
        <taxon>Eukaryota</taxon>
        <taxon>Metazoa</taxon>
        <taxon>Chordata</taxon>
        <taxon>Craniata</taxon>
        <taxon>Vertebrata</taxon>
        <taxon>Euteleostomi</taxon>
        <taxon>Actinopterygii</taxon>
        <taxon>Neopterygii</taxon>
        <taxon>Teleostei</taxon>
        <taxon>Protacanthopterygii</taxon>
        <taxon>Salmoniformes</taxon>
        <taxon>Salmonidae</taxon>
        <taxon>Salmoninae</taxon>
        <taxon>Salmo</taxon>
    </lineage>
</organism>
<dbReference type="GO" id="GO:0004888">
    <property type="term" value="F:transmembrane signaling receptor activity"/>
    <property type="evidence" value="ECO:0007669"/>
    <property type="project" value="TreeGrafter"/>
</dbReference>
<evidence type="ECO:0000256" key="2">
    <source>
        <dbReference type="ARBA" id="ARBA00023157"/>
    </source>
</evidence>
<evidence type="ECO:0000256" key="3">
    <source>
        <dbReference type="ARBA" id="ARBA00023319"/>
    </source>
</evidence>
<dbReference type="InterPro" id="IPR036179">
    <property type="entry name" value="Ig-like_dom_sf"/>
</dbReference>
<feature type="domain" description="Ig-like" evidence="5">
    <location>
        <begin position="20"/>
        <end position="100"/>
    </location>
</feature>
<protein>
    <recommendedName>
        <fullName evidence="5">Ig-like domain-containing protein</fullName>
    </recommendedName>
</protein>
<dbReference type="SUPFAM" id="SSF48726">
    <property type="entry name" value="Immunoglobulin"/>
    <property type="match status" value="3"/>
</dbReference>
<dbReference type="InterPro" id="IPR003598">
    <property type="entry name" value="Ig_sub2"/>
</dbReference>
<dbReference type="InterPro" id="IPR050488">
    <property type="entry name" value="Ig_Fc_receptor"/>
</dbReference>
<keyword evidence="7" id="KW-1185">Reference proteome</keyword>
<proteinExistence type="predicted"/>
<dbReference type="Proteomes" id="UP000472277">
    <property type="component" value="Chromosome 5"/>
</dbReference>
<dbReference type="AlphaFoldDB" id="A0A673W105"/>
<evidence type="ECO:0000256" key="4">
    <source>
        <dbReference type="SAM" id="SignalP"/>
    </source>
</evidence>
<dbReference type="SMART" id="SM00408">
    <property type="entry name" value="IGc2"/>
    <property type="match status" value="2"/>
</dbReference>
<dbReference type="GO" id="GO:0009897">
    <property type="term" value="C:external side of plasma membrane"/>
    <property type="evidence" value="ECO:0007669"/>
    <property type="project" value="TreeGrafter"/>
</dbReference>
<evidence type="ECO:0000256" key="1">
    <source>
        <dbReference type="ARBA" id="ARBA00022729"/>
    </source>
</evidence>
<feature type="domain" description="Ig-like" evidence="5">
    <location>
        <begin position="194"/>
        <end position="281"/>
    </location>
</feature>
<evidence type="ECO:0000259" key="5">
    <source>
        <dbReference type="PROSITE" id="PS50835"/>
    </source>
</evidence>
<dbReference type="CDD" id="cd00096">
    <property type="entry name" value="Ig"/>
    <property type="match status" value="1"/>
</dbReference>
<dbReference type="InterPro" id="IPR003599">
    <property type="entry name" value="Ig_sub"/>
</dbReference>
<dbReference type="InParanoid" id="A0A673W105"/>